<feature type="region of interest" description="Disordered" evidence="2">
    <location>
        <begin position="108"/>
        <end position="143"/>
    </location>
</feature>
<dbReference type="InterPro" id="IPR052618">
    <property type="entry name" value="ComplexI_NDUFA12"/>
</dbReference>
<dbReference type="GO" id="GO:0045271">
    <property type="term" value="C:respiratory chain complex I"/>
    <property type="evidence" value="ECO:0007669"/>
    <property type="project" value="InterPro"/>
</dbReference>
<comment type="caution">
    <text evidence="3">The sequence shown here is derived from an EMBL/GenBank/DDBJ whole genome shotgun (WGS) entry which is preliminary data.</text>
</comment>
<dbReference type="GO" id="GO:0005739">
    <property type="term" value="C:mitochondrion"/>
    <property type="evidence" value="ECO:0007669"/>
    <property type="project" value="TreeGrafter"/>
</dbReference>
<evidence type="ECO:0008006" key="5">
    <source>
        <dbReference type="Google" id="ProtNLM"/>
    </source>
</evidence>
<dbReference type="AlphaFoldDB" id="A0A8K0CTZ7"/>
<dbReference type="PANTHER" id="PTHR32470:SF2">
    <property type="entry name" value="NADH DEHYDROGENASE [UBIQUINONE] 1 ALPHA SUBCOMPLEX ASSEMBLY FACTOR 2"/>
    <property type="match status" value="1"/>
</dbReference>
<accession>A0A8K0CTZ7</accession>
<reference evidence="3" key="1">
    <citation type="submission" date="2019-08" db="EMBL/GenBank/DDBJ databases">
        <title>The genome of the North American firefly Photinus pyralis.</title>
        <authorList>
            <consortium name="Photinus pyralis genome working group"/>
            <person name="Fallon T.R."/>
            <person name="Sander Lower S.E."/>
            <person name="Weng J.-K."/>
        </authorList>
    </citation>
    <scope>NUCLEOTIDE SEQUENCE</scope>
    <source>
        <strain evidence="3">TRF0915ILg1</strain>
        <tissue evidence="3">Whole body</tissue>
    </source>
</reference>
<evidence type="ECO:0000256" key="1">
    <source>
        <dbReference type="ARBA" id="ARBA00007355"/>
    </source>
</evidence>
<name>A0A8K0CTZ7_IGNLU</name>
<proteinExistence type="inferred from homology"/>
<evidence type="ECO:0000313" key="3">
    <source>
        <dbReference type="EMBL" id="KAF2893574.1"/>
    </source>
</evidence>
<evidence type="ECO:0000313" key="4">
    <source>
        <dbReference type="Proteomes" id="UP000801492"/>
    </source>
</evidence>
<protein>
    <recommendedName>
        <fullName evidence="5">NADH dehydrogenase [ubiquinone] 1 alpha subcomplex assembly factor 2</fullName>
    </recommendedName>
</protein>
<dbReference type="Pfam" id="PF05071">
    <property type="entry name" value="NDUFA12"/>
    <property type="match status" value="1"/>
</dbReference>
<sequence length="143" mass="16703">MAQPPPRSIIGMIFRNFINSFKPRQIYGNLKGTDYFGNKYYEIPADPSRGKRRPSRWFVPATKDDFEQEMPAEWEAWLRGRRTEPPAEEEVARNLAIMQMKKQNAIEVEKKAGKMTPMPKGIETFPKRPEYEIMPGKPQNQKT</sequence>
<dbReference type="PANTHER" id="PTHR32470">
    <property type="entry name" value="ADH DEHYDROGENASE [UBIQUINONE] 1 ALPHA SUBCOMPLEX ASSEMBLY FACTOR 2"/>
    <property type="match status" value="1"/>
</dbReference>
<dbReference type="GO" id="GO:0032981">
    <property type="term" value="P:mitochondrial respiratory chain complex I assembly"/>
    <property type="evidence" value="ECO:0007669"/>
    <property type="project" value="TreeGrafter"/>
</dbReference>
<organism evidence="3 4">
    <name type="scientific">Ignelater luminosus</name>
    <name type="common">Cucubano</name>
    <name type="synonym">Pyrophorus luminosus</name>
    <dbReference type="NCBI Taxonomy" id="2038154"/>
    <lineage>
        <taxon>Eukaryota</taxon>
        <taxon>Metazoa</taxon>
        <taxon>Ecdysozoa</taxon>
        <taxon>Arthropoda</taxon>
        <taxon>Hexapoda</taxon>
        <taxon>Insecta</taxon>
        <taxon>Pterygota</taxon>
        <taxon>Neoptera</taxon>
        <taxon>Endopterygota</taxon>
        <taxon>Coleoptera</taxon>
        <taxon>Polyphaga</taxon>
        <taxon>Elateriformia</taxon>
        <taxon>Elateroidea</taxon>
        <taxon>Elateridae</taxon>
        <taxon>Agrypninae</taxon>
        <taxon>Pyrophorini</taxon>
        <taxon>Ignelater</taxon>
    </lineage>
</organism>
<gene>
    <name evidence="3" type="ORF">ILUMI_12603</name>
</gene>
<evidence type="ECO:0000256" key="2">
    <source>
        <dbReference type="SAM" id="MobiDB-lite"/>
    </source>
</evidence>
<dbReference type="InterPro" id="IPR007763">
    <property type="entry name" value="NDUFA12"/>
</dbReference>
<keyword evidence="4" id="KW-1185">Reference proteome</keyword>
<dbReference type="OrthoDB" id="10255576at2759"/>
<dbReference type="EMBL" id="VTPC01007884">
    <property type="protein sequence ID" value="KAF2893574.1"/>
    <property type="molecule type" value="Genomic_DNA"/>
</dbReference>
<comment type="similarity">
    <text evidence="1">Belongs to the complex I NDUFA12 subunit family.</text>
</comment>
<dbReference type="Proteomes" id="UP000801492">
    <property type="component" value="Unassembled WGS sequence"/>
</dbReference>